<accession>A0A1I9GD28</accession>
<evidence type="ECO:0000313" key="1">
    <source>
        <dbReference type="EMBL" id="CRZ24261.1"/>
    </source>
</evidence>
<sequence length="49" mass="5576">MIPLLEWKQRQVVVVVSCRAEVSVVCMDVMLGALSLSYVFKLNFRMATN</sequence>
<name>A0A1I9GD28_BRUMA</name>
<dbReference type="EMBL" id="LN856957">
    <property type="protein sequence ID" value="CRZ24261.1"/>
    <property type="molecule type" value="Genomic_DNA"/>
</dbReference>
<dbReference type="AlphaFoldDB" id="A0A1I9GD28"/>
<reference evidence="1" key="1">
    <citation type="journal article" date="2007" name="Science">
        <title>Draft genome of the filarial nematode parasite Brugia malayi.</title>
        <authorList>
            <person name="Ghedin E."/>
            <person name="Wang S."/>
            <person name="Spiro D."/>
            <person name="Caler E."/>
            <person name="Zhao Q."/>
            <person name="Crabtree J."/>
            <person name="Allen J.E."/>
            <person name="Delcher A.L."/>
            <person name="Guiliano D.B."/>
            <person name="Miranda-Saavedra D."/>
            <person name="Angiuoli S.V."/>
            <person name="Creasy T."/>
            <person name="Amedeo P."/>
            <person name="Haas B."/>
            <person name="El-Sayed N.M."/>
            <person name="Wortman J.R."/>
            <person name="Feldblyum T."/>
            <person name="Tallon L."/>
            <person name="Schatz M."/>
            <person name="Shumway M."/>
            <person name="Koo H."/>
            <person name="Salzberg S.L."/>
            <person name="Schobel S."/>
            <person name="Pertea M."/>
            <person name="Pop M."/>
            <person name="White O."/>
            <person name="Barton G.J."/>
            <person name="Carlow C.K."/>
            <person name="Crawford M.J."/>
            <person name="Daub J."/>
            <person name="Dimmic M.W."/>
            <person name="Estes C.F."/>
            <person name="Foster J.M."/>
            <person name="Ganatra M."/>
            <person name="Gregory W.F."/>
            <person name="Johnson N.M."/>
            <person name="Jin J."/>
            <person name="Komuniecki R."/>
            <person name="Korf I."/>
            <person name="Kumar S."/>
            <person name="Laney S."/>
            <person name="Li B.W."/>
            <person name="Li W."/>
            <person name="Lindblom T.H."/>
            <person name="Lustigman S."/>
            <person name="Ma D."/>
            <person name="Maina C.V."/>
            <person name="Martin D.M."/>
            <person name="McCarter J.P."/>
            <person name="McReynolds L."/>
            <person name="Mitreva M."/>
            <person name="Nutman T.B."/>
            <person name="Parkinson J."/>
            <person name="Peregrin-Alvarez J.M."/>
            <person name="Poole C."/>
            <person name="Ren Q."/>
            <person name="Saunders L."/>
            <person name="Sluder A.E."/>
            <person name="Smith K."/>
            <person name="Stanke M."/>
            <person name="Unnasch T.R."/>
            <person name="Ware J."/>
            <person name="Wei A.D."/>
            <person name="Weil G."/>
            <person name="Williams D.J."/>
            <person name="Zhang Y."/>
            <person name="Williams S.A."/>
            <person name="Fraser-Liggett C."/>
            <person name="Slatko B."/>
            <person name="Blaxter M.L."/>
            <person name="Scott A.L."/>
        </authorList>
    </citation>
    <scope>NUCLEOTIDE SEQUENCE</scope>
    <source>
        <strain evidence="1">FR3</strain>
    </source>
</reference>
<reference evidence="1" key="2">
    <citation type="submission" date="2012-12" db="EMBL/GenBank/DDBJ databases">
        <authorList>
            <consortium name="WormBase Consortium"/>
            <person name="Ghedin E."/>
            <person name="Paulini M."/>
        </authorList>
    </citation>
    <scope>NUCLEOTIDE SEQUENCE</scope>
    <source>
        <strain evidence="1">FR3</strain>
    </source>
</reference>
<organism evidence="1">
    <name type="scientific">Brugia malayi</name>
    <name type="common">Filarial nematode worm</name>
    <dbReference type="NCBI Taxonomy" id="6279"/>
    <lineage>
        <taxon>Eukaryota</taxon>
        <taxon>Metazoa</taxon>
        <taxon>Ecdysozoa</taxon>
        <taxon>Nematoda</taxon>
        <taxon>Chromadorea</taxon>
        <taxon>Rhabditida</taxon>
        <taxon>Spirurina</taxon>
        <taxon>Spiruromorpha</taxon>
        <taxon>Filarioidea</taxon>
        <taxon>Onchocercidae</taxon>
        <taxon>Brugia</taxon>
    </lineage>
</organism>
<proteinExistence type="predicted"/>
<protein>
    <submittedName>
        <fullName evidence="1">Bm493</fullName>
    </submittedName>
</protein>
<gene>
    <name evidence="1" type="primary">Bm493</name>
    <name evidence="1" type="ORF">BM_Bm493</name>
</gene>